<protein>
    <submittedName>
        <fullName evidence="1">Uncharacterized protein</fullName>
    </submittedName>
</protein>
<gene>
    <name evidence="1" type="primary">Acey_s0138.g2080</name>
    <name evidence="1" type="ORF">Y032_0138g2080</name>
</gene>
<name>A0A016T4Q6_9BILA</name>
<organism evidence="1 2">
    <name type="scientific">Ancylostoma ceylanicum</name>
    <dbReference type="NCBI Taxonomy" id="53326"/>
    <lineage>
        <taxon>Eukaryota</taxon>
        <taxon>Metazoa</taxon>
        <taxon>Ecdysozoa</taxon>
        <taxon>Nematoda</taxon>
        <taxon>Chromadorea</taxon>
        <taxon>Rhabditida</taxon>
        <taxon>Rhabditina</taxon>
        <taxon>Rhabditomorpha</taxon>
        <taxon>Strongyloidea</taxon>
        <taxon>Ancylostomatidae</taxon>
        <taxon>Ancylostomatinae</taxon>
        <taxon>Ancylostoma</taxon>
    </lineage>
</organism>
<evidence type="ECO:0000313" key="2">
    <source>
        <dbReference type="Proteomes" id="UP000024635"/>
    </source>
</evidence>
<reference evidence="2" key="1">
    <citation type="journal article" date="2015" name="Nat. Genet.">
        <title>The genome and transcriptome of the zoonotic hookworm Ancylostoma ceylanicum identify infection-specific gene families.</title>
        <authorList>
            <person name="Schwarz E.M."/>
            <person name="Hu Y."/>
            <person name="Antoshechkin I."/>
            <person name="Miller M.M."/>
            <person name="Sternberg P.W."/>
            <person name="Aroian R.V."/>
        </authorList>
    </citation>
    <scope>NUCLEOTIDE SEQUENCE</scope>
    <source>
        <strain evidence="2">HY135</strain>
    </source>
</reference>
<sequence>MLILEKLELSYNKATVSDGAAPSLTVGFSKFMPSISAQQCCNRKDLRCVPIQITTIILIFTAEDQGSTGSAAITFNKKKTRGMVAKHSKRQEYVGLPCNHQTTR</sequence>
<dbReference type="EMBL" id="JARK01001474">
    <property type="protein sequence ID" value="EYB97725.1"/>
    <property type="molecule type" value="Genomic_DNA"/>
</dbReference>
<comment type="caution">
    <text evidence="1">The sequence shown here is derived from an EMBL/GenBank/DDBJ whole genome shotgun (WGS) entry which is preliminary data.</text>
</comment>
<proteinExistence type="predicted"/>
<accession>A0A016T4Q6</accession>
<keyword evidence="2" id="KW-1185">Reference proteome</keyword>
<dbReference type="Proteomes" id="UP000024635">
    <property type="component" value="Unassembled WGS sequence"/>
</dbReference>
<evidence type="ECO:0000313" key="1">
    <source>
        <dbReference type="EMBL" id="EYB97725.1"/>
    </source>
</evidence>
<dbReference type="AlphaFoldDB" id="A0A016T4Q6"/>